<dbReference type="InterPro" id="IPR007630">
    <property type="entry name" value="RNA_pol_sigma70_r4"/>
</dbReference>
<dbReference type="SUPFAM" id="SSF88946">
    <property type="entry name" value="Sigma2 domain of RNA polymerase sigma factors"/>
    <property type="match status" value="1"/>
</dbReference>
<keyword evidence="9" id="KW-1185">Reference proteome</keyword>
<dbReference type="PANTHER" id="PTHR43133:SF52">
    <property type="entry name" value="ECF RNA POLYMERASE SIGMA FACTOR SIGL"/>
    <property type="match status" value="1"/>
</dbReference>
<dbReference type="InterPro" id="IPR007627">
    <property type="entry name" value="RNA_pol_sigma70_r2"/>
</dbReference>
<evidence type="ECO:0000259" key="7">
    <source>
        <dbReference type="Pfam" id="PF04545"/>
    </source>
</evidence>
<dbReference type="EMBL" id="BAABEP010000047">
    <property type="protein sequence ID" value="GAA3748876.1"/>
    <property type="molecule type" value="Genomic_DNA"/>
</dbReference>
<dbReference type="InterPro" id="IPR013325">
    <property type="entry name" value="RNA_pol_sigma_r2"/>
</dbReference>
<evidence type="ECO:0000313" key="9">
    <source>
        <dbReference type="Proteomes" id="UP001499884"/>
    </source>
</evidence>
<reference evidence="9" key="1">
    <citation type="journal article" date="2019" name="Int. J. Syst. Evol. Microbiol.">
        <title>The Global Catalogue of Microorganisms (GCM) 10K type strain sequencing project: providing services to taxonomists for standard genome sequencing and annotation.</title>
        <authorList>
            <consortium name="The Broad Institute Genomics Platform"/>
            <consortium name="The Broad Institute Genome Sequencing Center for Infectious Disease"/>
            <person name="Wu L."/>
            <person name="Ma J."/>
        </authorList>
    </citation>
    <scope>NUCLEOTIDE SEQUENCE [LARGE SCALE GENOMIC DNA]</scope>
    <source>
        <strain evidence="9">JCM 30846</strain>
    </source>
</reference>
<comment type="caution">
    <text evidence="8">The sequence shown here is derived from an EMBL/GenBank/DDBJ whole genome shotgun (WGS) entry which is preliminary data.</text>
</comment>
<dbReference type="PANTHER" id="PTHR43133">
    <property type="entry name" value="RNA POLYMERASE ECF-TYPE SIGMA FACTO"/>
    <property type="match status" value="1"/>
</dbReference>
<dbReference type="Gene3D" id="1.10.1740.10">
    <property type="match status" value="1"/>
</dbReference>
<evidence type="ECO:0000256" key="2">
    <source>
        <dbReference type="ARBA" id="ARBA00023015"/>
    </source>
</evidence>
<evidence type="ECO:0000256" key="4">
    <source>
        <dbReference type="ARBA" id="ARBA00023125"/>
    </source>
</evidence>
<evidence type="ECO:0000256" key="1">
    <source>
        <dbReference type="ARBA" id="ARBA00010641"/>
    </source>
</evidence>
<name>A0ABP7FX62_9ACTN</name>
<feature type="domain" description="RNA polymerase sigma-70 region 4" evidence="7">
    <location>
        <begin position="120"/>
        <end position="169"/>
    </location>
</feature>
<keyword evidence="2" id="KW-0805">Transcription regulation</keyword>
<dbReference type="RefSeq" id="WP_345652091.1">
    <property type="nucleotide sequence ID" value="NZ_BAABEP010000047.1"/>
</dbReference>
<evidence type="ECO:0000256" key="3">
    <source>
        <dbReference type="ARBA" id="ARBA00023082"/>
    </source>
</evidence>
<keyword evidence="4" id="KW-0238">DNA-binding</keyword>
<dbReference type="NCBIfam" id="TIGR02937">
    <property type="entry name" value="sigma70-ECF"/>
    <property type="match status" value="1"/>
</dbReference>
<dbReference type="Pfam" id="PF04545">
    <property type="entry name" value="Sigma70_r4"/>
    <property type="match status" value="1"/>
</dbReference>
<proteinExistence type="inferred from homology"/>
<gene>
    <name evidence="8" type="ORF">GCM10023082_51320</name>
</gene>
<keyword evidence="3" id="KW-0731">Sigma factor</keyword>
<keyword evidence="5" id="KW-0804">Transcription</keyword>
<dbReference type="CDD" id="cd06171">
    <property type="entry name" value="Sigma70_r4"/>
    <property type="match status" value="1"/>
</dbReference>
<evidence type="ECO:0000256" key="5">
    <source>
        <dbReference type="ARBA" id="ARBA00023163"/>
    </source>
</evidence>
<accession>A0ABP7FX62</accession>
<organism evidence="8 9">
    <name type="scientific">Streptomyces tremellae</name>
    <dbReference type="NCBI Taxonomy" id="1124239"/>
    <lineage>
        <taxon>Bacteria</taxon>
        <taxon>Bacillati</taxon>
        <taxon>Actinomycetota</taxon>
        <taxon>Actinomycetes</taxon>
        <taxon>Kitasatosporales</taxon>
        <taxon>Streptomycetaceae</taxon>
        <taxon>Streptomyces</taxon>
    </lineage>
</organism>
<dbReference type="Pfam" id="PF04542">
    <property type="entry name" value="Sigma70_r2"/>
    <property type="match status" value="1"/>
</dbReference>
<dbReference type="SUPFAM" id="SSF88659">
    <property type="entry name" value="Sigma3 and sigma4 domains of RNA polymerase sigma factors"/>
    <property type="match status" value="1"/>
</dbReference>
<dbReference type="Gene3D" id="1.10.10.10">
    <property type="entry name" value="Winged helix-like DNA-binding domain superfamily/Winged helix DNA-binding domain"/>
    <property type="match status" value="1"/>
</dbReference>
<sequence>MTTIAAPDASPTARREHLLHVLVADHAKALLSYAERLLSDRHLAEDIVQETLIRAWNHTERLYSTEGSVRGWLLTVTRNLVIDRMRSASSRYETVGADNPDVTQRDHADAVLASVDALHLLRRLSAEHREVLVHTYLCGRTVQETAGILGVPVGTVKSRQHYALGNLRARGGR</sequence>
<dbReference type="Proteomes" id="UP001499884">
    <property type="component" value="Unassembled WGS sequence"/>
</dbReference>
<evidence type="ECO:0000259" key="6">
    <source>
        <dbReference type="Pfam" id="PF04542"/>
    </source>
</evidence>
<feature type="domain" description="RNA polymerase sigma-70 region 2" evidence="6">
    <location>
        <begin position="22"/>
        <end position="89"/>
    </location>
</feature>
<dbReference type="InterPro" id="IPR014284">
    <property type="entry name" value="RNA_pol_sigma-70_dom"/>
</dbReference>
<dbReference type="InterPro" id="IPR039425">
    <property type="entry name" value="RNA_pol_sigma-70-like"/>
</dbReference>
<dbReference type="InterPro" id="IPR013324">
    <property type="entry name" value="RNA_pol_sigma_r3/r4-like"/>
</dbReference>
<comment type="similarity">
    <text evidence="1">Belongs to the sigma-70 factor family. ECF subfamily.</text>
</comment>
<protein>
    <submittedName>
        <fullName evidence="8">Sigma-70 family RNA polymerase sigma factor</fullName>
    </submittedName>
</protein>
<dbReference type="InterPro" id="IPR036388">
    <property type="entry name" value="WH-like_DNA-bd_sf"/>
</dbReference>
<evidence type="ECO:0000313" key="8">
    <source>
        <dbReference type="EMBL" id="GAA3748876.1"/>
    </source>
</evidence>